<keyword evidence="2 12" id="KW-0813">Transport</keyword>
<evidence type="ECO:0000256" key="3">
    <source>
        <dbReference type="ARBA" id="ARBA00022452"/>
    </source>
</evidence>
<keyword evidence="7" id="KW-0408">Iron</keyword>
<evidence type="ECO:0000256" key="10">
    <source>
        <dbReference type="ARBA" id="ARBA00023136"/>
    </source>
</evidence>
<dbReference type="GO" id="GO:0015344">
    <property type="term" value="F:siderophore uptake transmembrane transporter activity"/>
    <property type="evidence" value="ECO:0007669"/>
    <property type="project" value="TreeGrafter"/>
</dbReference>
<dbReference type="PANTHER" id="PTHR32552">
    <property type="entry name" value="FERRICHROME IRON RECEPTOR-RELATED"/>
    <property type="match status" value="1"/>
</dbReference>
<proteinExistence type="inferred from homology"/>
<keyword evidence="4" id="KW-0410">Iron transport</keyword>
<organism evidence="16 17">
    <name type="scientific">Flavihumibacter petaseus NBRC 106054</name>
    <dbReference type="NCBI Taxonomy" id="1220578"/>
    <lineage>
        <taxon>Bacteria</taxon>
        <taxon>Pseudomonadati</taxon>
        <taxon>Bacteroidota</taxon>
        <taxon>Chitinophagia</taxon>
        <taxon>Chitinophagales</taxon>
        <taxon>Chitinophagaceae</taxon>
        <taxon>Flavihumibacter</taxon>
    </lineage>
</organism>
<dbReference type="EMBL" id="BBWV01000008">
    <property type="protein sequence ID" value="GAO45713.1"/>
    <property type="molecule type" value="Genomic_DNA"/>
</dbReference>
<evidence type="ECO:0000259" key="15">
    <source>
        <dbReference type="Pfam" id="PF07715"/>
    </source>
</evidence>
<evidence type="ECO:0000256" key="6">
    <source>
        <dbReference type="ARBA" id="ARBA00022729"/>
    </source>
</evidence>
<keyword evidence="5 12" id="KW-0812">Transmembrane</keyword>
<dbReference type="PANTHER" id="PTHR32552:SF68">
    <property type="entry name" value="FERRICHROME OUTER MEMBRANE TRANSPORTER_PHAGE RECEPTOR"/>
    <property type="match status" value="1"/>
</dbReference>
<evidence type="ECO:0000256" key="7">
    <source>
        <dbReference type="ARBA" id="ARBA00023004"/>
    </source>
</evidence>
<dbReference type="GO" id="GO:0009279">
    <property type="term" value="C:cell outer membrane"/>
    <property type="evidence" value="ECO:0007669"/>
    <property type="project" value="UniProtKB-SubCell"/>
</dbReference>
<sequence length="759" mass="85532">MIISDAQTRQPIAGTTVEWSNGQYQVTDASGKVPVNPIANGMTLSAIGYKGIQVPVSQLSDTIFLERFNLFLQPVEVKATRAGEKAPFARTNLSAKDIEKQNLGQDMTFLLNQTPSVVVNSDAGNGVGYTGIRIRGTDATRINMTLNGIPYNDAESQGMFLVNLPDFASSVSSIQVQRGVGTSSNGAGAFGATLNVSTNEFHEKAYGELNNSFGSFNTWKNTVKAGTGLIDGHFTLDARLSRIKSDGYIDRASSDLKSFFVSGAWLSEKSSVRLNVFSGKEKTYQAWNGIPEADLATCRTCNSAGTEKPGTPYDNETDNYQQDHYQLFFNHAFNDRLSLNAATFLTRGRGYYEQYKAGEDFAAYGLPYPVIGDSTIETTDLVRQLWLDNYFYGGIYSLQYKQKGTQLTFGGGYNRYDGNHYGNVIWAAVGVPQGYQWYNLDARKTDLNFYGKWQQQLGTRWQTFVDLQYRKVDYRIDGFRDNPTLFVNNTYNFFNPKLGINYSQGNWNAFASWSVGNKEPNRDDFEAGLTQQPEHETLYDWEIGVEQKFHRAAWSLNGYYMRYHNQLVLTGKVNDVGSYTRTNIPKSYRLGVELQGTIQPLTWLRLQANLNLSDNKVMDFTEYIDDYDEGKQVVNQYNKTDISFSPSVVGGYTISFMPFRQAEAAFIGKYVGRQYLDNTSNKSRSLDAFYVQDLRLSYTVKNLVFHDIALIVQVNNLFDKLYTPNGYTYSYIADRTTVTENYVYPMAGINWMAGVNIRL</sequence>
<dbReference type="Gene3D" id="2.40.170.20">
    <property type="entry name" value="TonB-dependent receptor, beta-barrel domain"/>
    <property type="match status" value="1"/>
</dbReference>
<dbReference type="Gene3D" id="2.170.130.10">
    <property type="entry name" value="TonB-dependent receptor, plug domain"/>
    <property type="match status" value="1"/>
</dbReference>
<keyword evidence="3 12" id="KW-1134">Transmembrane beta strand</keyword>
<keyword evidence="16" id="KW-0675">Receptor</keyword>
<dbReference type="InterPro" id="IPR039426">
    <property type="entry name" value="TonB-dep_rcpt-like"/>
</dbReference>
<evidence type="ECO:0000256" key="1">
    <source>
        <dbReference type="ARBA" id="ARBA00004571"/>
    </source>
</evidence>
<reference evidence="16 17" key="1">
    <citation type="submission" date="2015-04" db="EMBL/GenBank/DDBJ databases">
        <title>Whole genome shotgun sequence of Flavihumibacter petaseus NBRC 106054.</title>
        <authorList>
            <person name="Miyazawa S."/>
            <person name="Hosoyama A."/>
            <person name="Hashimoto M."/>
            <person name="Noguchi M."/>
            <person name="Tsuchikane K."/>
            <person name="Ohji S."/>
            <person name="Yamazoe A."/>
            <person name="Ichikawa N."/>
            <person name="Kimura A."/>
            <person name="Fujita N."/>
        </authorList>
    </citation>
    <scope>NUCLEOTIDE SEQUENCE [LARGE SCALE GENOMIC DNA]</scope>
    <source>
        <strain evidence="16 17">NBRC 106054</strain>
    </source>
</reference>
<dbReference type="InterPro" id="IPR000531">
    <property type="entry name" value="Beta-barrel_TonB"/>
</dbReference>
<keyword evidence="8" id="KW-0406">Ion transport</keyword>
<dbReference type="Pfam" id="PF07715">
    <property type="entry name" value="Plug"/>
    <property type="match status" value="1"/>
</dbReference>
<keyword evidence="11 12" id="KW-0998">Cell outer membrane</keyword>
<evidence type="ECO:0000259" key="14">
    <source>
        <dbReference type="Pfam" id="PF00593"/>
    </source>
</evidence>
<gene>
    <name evidence="16" type="ORF">FPE01S_08_00330</name>
</gene>
<dbReference type="InterPro" id="IPR036942">
    <property type="entry name" value="Beta-barrel_TonB_sf"/>
</dbReference>
<comment type="caution">
    <text evidence="16">The sequence shown here is derived from an EMBL/GenBank/DDBJ whole genome shotgun (WGS) entry which is preliminary data.</text>
</comment>
<keyword evidence="10 12" id="KW-0472">Membrane</keyword>
<evidence type="ECO:0000313" key="16">
    <source>
        <dbReference type="EMBL" id="GAO45713.1"/>
    </source>
</evidence>
<dbReference type="STRING" id="1220578.FPE01S_08_00330"/>
<evidence type="ECO:0000313" key="17">
    <source>
        <dbReference type="Proteomes" id="UP000033121"/>
    </source>
</evidence>
<evidence type="ECO:0000256" key="9">
    <source>
        <dbReference type="ARBA" id="ARBA00023077"/>
    </source>
</evidence>
<evidence type="ECO:0000256" key="11">
    <source>
        <dbReference type="ARBA" id="ARBA00023237"/>
    </source>
</evidence>
<dbReference type="Proteomes" id="UP000033121">
    <property type="component" value="Unassembled WGS sequence"/>
</dbReference>
<comment type="subcellular location">
    <subcellularLocation>
        <location evidence="1 12">Cell outer membrane</location>
        <topology evidence="1 12">Multi-pass membrane protein</topology>
    </subcellularLocation>
</comment>
<dbReference type="SUPFAM" id="SSF56935">
    <property type="entry name" value="Porins"/>
    <property type="match status" value="1"/>
</dbReference>
<dbReference type="InterPro" id="IPR037066">
    <property type="entry name" value="Plug_dom_sf"/>
</dbReference>
<dbReference type="Pfam" id="PF00593">
    <property type="entry name" value="TonB_dep_Rec_b-barrel"/>
    <property type="match status" value="1"/>
</dbReference>
<evidence type="ECO:0000256" key="8">
    <source>
        <dbReference type="ARBA" id="ARBA00023065"/>
    </source>
</evidence>
<evidence type="ECO:0000256" key="12">
    <source>
        <dbReference type="PROSITE-ProRule" id="PRU01360"/>
    </source>
</evidence>
<keyword evidence="9 13" id="KW-0798">TonB box</keyword>
<evidence type="ECO:0000256" key="5">
    <source>
        <dbReference type="ARBA" id="ARBA00022692"/>
    </source>
</evidence>
<accession>A0A0E9N7D5</accession>
<keyword evidence="17" id="KW-1185">Reference proteome</keyword>
<keyword evidence="6" id="KW-0732">Signal</keyword>
<evidence type="ECO:0000256" key="13">
    <source>
        <dbReference type="RuleBase" id="RU003357"/>
    </source>
</evidence>
<protein>
    <submittedName>
        <fullName evidence="16">Putative TonB-dependent receptor</fullName>
    </submittedName>
</protein>
<dbReference type="PROSITE" id="PS52016">
    <property type="entry name" value="TONB_DEPENDENT_REC_3"/>
    <property type="match status" value="1"/>
</dbReference>
<name>A0A0E9N7D5_9BACT</name>
<dbReference type="AlphaFoldDB" id="A0A0E9N7D5"/>
<feature type="domain" description="TonB-dependent receptor-like beta-barrel" evidence="14">
    <location>
        <begin position="305"/>
        <end position="717"/>
    </location>
</feature>
<evidence type="ECO:0000256" key="2">
    <source>
        <dbReference type="ARBA" id="ARBA00022448"/>
    </source>
</evidence>
<dbReference type="InterPro" id="IPR012910">
    <property type="entry name" value="Plug_dom"/>
</dbReference>
<evidence type="ECO:0000256" key="4">
    <source>
        <dbReference type="ARBA" id="ARBA00022496"/>
    </source>
</evidence>
<feature type="domain" description="TonB-dependent receptor plug" evidence="15">
    <location>
        <begin position="85"/>
        <end position="192"/>
    </location>
</feature>
<comment type="similarity">
    <text evidence="12 13">Belongs to the TonB-dependent receptor family.</text>
</comment>